<evidence type="ECO:0000313" key="10">
    <source>
        <dbReference type="Proteomes" id="UP000738349"/>
    </source>
</evidence>
<keyword evidence="6" id="KW-0175">Coiled coil</keyword>
<dbReference type="Pfam" id="PF00082">
    <property type="entry name" value="Peptidase_S8"/>
    <property type="match status" value="1"/>
</dbReference>
<reference evidence="9" key="1">
    <citation type="journal article" date="2021" name="Nat. Commun.">
        <title>Genetic determinants of endophytism in the Arabidopsis root mycobiome.</title>
        <authorList>
            <person name="Mesny F."/>
            <person name="Miyauchi S."/>
            <person name="Thiergart T."/>
            <person name="Pickel B."/>
            <person name="Atanasova L."/>
            <person name="Karlsson M."/>
            <person name="Huettel B."/>
            <person name="Barry K.W."/>
            <person name="Haridas S."/>
            <person name="Chen C."/>
            <person name="Bauer D."/>
            <person name="Andreopoulos W."/>
            <person name="Pangilinan J."/>
            <person name="LaButti K."/>
            <person name="Riley R."/>
            <person name="Lipzen A."/>
            <person name="Clum A."/>
            <person name="Drula E."/>
            <person name="Henrissat B."/>
            <person name="Kohler A."/>
            <person name="Grigoriev I.V."/>
            <person name="Martin F.M."/>
            <person name="Hacquard S."/>
        </authorList>
    </citation>
    <scope>NUCLEOTIDE SEQUENCE</scope>
    <source>
        <strain evidence="9">MPI-CAGE-AT-0147</strain>
    </source>
</reference>
<evidence type="ECO:0000256" key="4">
    <source>
        <dbReference type="ARBA" id="ARBA00022825"/>
    </source>
</evidence>
<dbReference type="PANTHER" id="PTHR43399">
    <property type="entry name" value="SUBTILISIN-RELATED"/>
    <property type="match status" value="1"/>
</dbReference>
<feature type="domain" description="Peptidase S8/S53" evidence="7">
    <location>
        <begin position="714"/>
        <end position="946"/>
    </location>
</feature>
<dbReference type="Gene3D" id="3.40.50.200">
    <property type="entry name" value="Peptidase S8/S53 domain"/>
    <property type="match status" value="1"/>
</dbReference>
<dbReference type="InterPro" id="IPR036852">
    <property type="entry name" value="Peptidase_S8/S53_dom_sf"/>
</dbReference>
<feature type="active site" description="Charge relay system" evidence="5">
    <location>
        <position position="721"/>
    </location>
</feature>
<comment type="similarity">
    <text evidence="1 5">Belongs to the peptidase S8 family.</text>
</comment>
<proteinExistence type="inferred from homology"/>
<feature type="active site" description="Charge relay system" evidence="5">
    <location>
        <position position="759"/>
    </location>
</feature>
<evidence type="ECO:0000256" key="5">
    <source>
        <dbReference type="PROSITE-ProRule" id="PRU01240"/>
    </source>
</evidence>
<evidence type="ECO:0008006" key="11">
    <source>
        <dbReference type="Google" id="ProtNLM"/>
    </source>
</evidence>
<evidence type="ECO:0000256" key="6">
    <source>
        <dbReference type="SAM" id="Coils"/>
    </source>
</evidence>
<name>A0A9P9FL87_9HYPO</name>
<dbReference type="Proteomes" id="UP000738349">
    <property type="component" value="Unassembled WGS sequence"/>
</dbReference>
<keyword evidence="4 5" id="KW-0720">Serine protease</keyword>
<dbReference type="InterPro" id="IPR015500">
    <property type="entry name" value="Peptidase_S8_subtilisin-rel"/>
</dbReference>
<comment type="caution">
    <text evidence="9">The sequence shown here is derived from an EMBL/GenBank/DDBJ whole genome shotgun (WGS) entry which is preliminary data.</text>
</comment>
<dbReference type="CDD" id="cd00306">
    <property type="entry name" value="Peptidases_S8_S53"/>
    <property type="match status" value="1"/>
</dbReference>
<evidence type="ECO:0000256" key="2">
    <source>
        <dbReference type="ARBA" id="ARBA00022670"/>
    </source>
</evidence>
<keyword evidence="3 5" id="KW-0378">Hydrolase</keyword>
<dbReference type="PRINTS" id="PR00723">
    <property type="entry name" value="SUBTILISIN"/>
</dbReference>
<dbReference type="PROSITE" id="PS00136">
    <property type="entry name" value="SUBTILASE_ASP"/>
    <property type="match status" value="1"/>
</dbReference>
<feature type="coiled-coil region" evidence="6">
    <location>
        <begin position="289"/>
        <end position="316"/>
    </location>
</feature>
<feature type="domain" description="DUF7580" evidence="8">
    <location>
        <begin position="233"/>
        <end position="560"/>
    </location>
</feature>
<dbReference type="OrthoDB" id="206201at2759"/>
<dbReference type="GO" id="GO:0004252">
    <property type="term" value="F:serine-type endopeptidase activity"/>
    <property type="evidence" value="ECO:0007669"/>
    <property type="project" value="UniProtKB-UniRule"/>
</dbReference>
<keyword evidence="2 5" id="KW-0645">Protease</keyword>
<organism evidence="9 10">
    <name type="scientific">Dactylonectria macrodidyma</name>
    <dbReference type="NCBI Taxonomy" id="307937"/>
    <lineage>
        <taxon>Eukaryota</taxon>
        <taxon>Fungi</taxon>
        <taxon>Dikarya</taxon>
        <taxon>Ascomycota</taxon>
        <taxon>Pezizomycotina</taxon>
        <taxon>Sordariomycetes</taxon>
        <taxon>Hypocreomycetidae</taxon>
        <taxon>Hypocreales</taxon>
        <taxon>Nectriaceae</taxon>
        <taxon>Dactylonectria</taxon>
    </lineage>
</organism>
<dbReference type="InterPro" id="IPR056002">
    <property type="entry name" value="DUF7580"/>
</dbReference>
<dbReference type="SUPFAM" id="SSF52743">
    <property type="entry name" value="Subtilisin-like"/>
    <property type="match status" value="1"/>
</dbReference>
<sequence length="1006" mass="113804">MNQPTPSKARNQDGDLFLETFETLLDIAKVAQDNETNEDLKAFYIHLGCHSIIFRDHAIFTPQLDDEQIRQILEHLGSLIAESDLPELPTHPVSQLFRLRALNLHWGEIQKYNDEYRMNFIRRWMRPTLSGEFRAELEKSLENCGDILDTQQSNNVPRRHVDCLASPNLNEPSYAVWKPAQSIFDALLDCQTCTCPDRHDFGAKLSLGTYRSPPNLPARNPPRYINSRALHTHSDDGDSLDFDMFLSMEHDWHEVRIKTMIEKLVQWAVAGEKAQAGQPSQGKKRQNAIKVEKLCLEIAEAEKKRLQRRVLKLTEGQLFKLGFERSNFCVDNKMEPISLSQCFEERYQFFTEKVKRILSLVLSCAVLHLHGTSWLQPSWGSSSIKFFQTTRFKTPLRPFIQIQLPESGATVEASRLNLVINDTEGHCSSQSSDLDANDLDDLESHHRCPTLVALAVTLMEIYFVMPFKKLAQNHQIELIEEPDGRVSLADALLVFYGDVEDKIEGCRSQIPEDCPLLTAIEKCLDSELWEDEDGNALDSQTMRPRIYQEVVRPLEAHLNHGFSQIPLEGLDKYAQDLDFGNWGQLASNECLESWSSPRHMEEYSQAPSPSHEPFWRKYPRIGNHSPFQTPTSGFLERMPASSQQIPSFHATTGSAYPMMSFNFDHRASQFFDDETAEAESSCITANRYRAWMVNYENVYEKFITNYGACSSQPAVKIAILDTGIDRDNLAFEPREDNIKGRFNLYNEAFKRQVPDQNGHGTFNASLILDYAPDAELYVAKVADKENARPSAYVVKKAIDLAVQEWKVDIICMSFGWPTRNFDGYDELEAAIYNANSKGVLMFAAASNNGGRQGRAYPARSSSVICIHSTDTYGVASAFSPTASPDDMNLATVGESIKSAWPLSLCDQELNPACVAHKSGTSYATAIAAGIGAFLLQYARLHLPPKKAVALKRRDRMMAVLKRVAERGQSYNPRGGYYYIELSLNPDNLFGKDKAYIDLVLEDILTN</sequence>
<feature type="active site" description="Charge relay system" evidence="5">
    <location>
        <position position="921"/>
    </location>
</feature>
<dbReference type="InterPro" id="IPR000209">
    <property type="entry name" value="Peptidase_S8/S53_dom"/>
</dbReference>
<protein>
    <recommendedName>
        <fullName evidence="11">Peptidase S8/S53 domain-containing protein</fullName>
    </recommendedName>
</protein>
<dbReference type="InterPro" id="IPR051048">
    <property type="entry name" value="Peptidase_S8/S53_subtilisin"/>
</dbReference>
<keyword evidence="10" id="KW-1185">Reference proteome</keyword>
<dbReference type="EMBL" id="JAGMUV010000003">
    <property type="protein sequence ID" value="KAH7165314.1"/>
    <property type="molecule type" value="Genomic_DNA"/>
</dbReference>
<dbReference type="GO" id="GO:0006508">
    <property type="term" value="P:proteolysis"/>
    <property type="evidence" value="ECO:0007669"/>
    <property type="project" value="UniProtKB-KW"/>
</dbReference>
<dbReference type="AlphaFoldDB" id="A0A9P9FL87"/>
<dbReference type="InterPro" id="IPR023827">
    <property type="entry name" value="Peptidase_S8_Asp-AS"/>
</dbReference>
<evidence type="ECO:0000259" key="8">
    <source>
        <dbReference type="Pfam" id="PF24476"/>
    </source>
</evidence>
<evidence type="ECO:0000256" key="1">
    <source>
        <dbReference type="ARBA" id="ARBA00011073"/>
    </source>
</evidence>
<dbReference type="PROSITE" id="PS51892">
    <property type="entry name" value="SUBTILASE"/>
    <property type="match status" value="1"/>
</dbReference>
<evidence type="ECO:0000313" key="9">
    <source>
        <dbReference type="EMBL" id="KAH7165314.1"/>
    </source>
</evidence>
<dbReference type="PANTHER" id="PTHR43399:SF4">
    <property type="entry name" value="CELL WALL-ASSOCIATED PROTEASE"/>
    <property type="match status" value="1"/>
</dbReference>
<evidence type="ECO:0000256" key="3">
    <source>
        <dbReference type="ARBA" id="ARBA00022801"/>
    </source>
</evidence>
<evidence type="ECO:0000259" key="7">
    <source>
        <dbReference type="Pfam" id="PF00082"/>
    </source>
</evidence>
<gene>
    <name evidence="9" type="ORF">EDB81DRAFT_249744</name>
</gene>
<dbReference type="Pfam" id="PF24476">
    <property type="entry name" value="DUF7580"/>
    <property type="match status" value="1"/>
</dbReference>
<accession>A0A9P9FL87</accession>